<keyword evidence="6" id="KW-1185">Reference proteome</keyword>
<keyword evidence="1" id="KW-0677">Repeat</keyword>
<protein>
    <submittedName>
        <fullName evidence="5">Uncharacterized protein</fullName>
    </submittedName>
</protein>
<dbReference type="STRING" id="1447883.A0A2B7WV52"/>
<evidence type="ECO:0000256" key="2">
    <source>
        <dbReference type="ARBA" id="ARBA00023043"/>
    </source>
</evidence>
<keyword evidence="2 3" id="KW-0040">ANK repeat</keyword>
<evidence type="ECO:0000256" key="3">
    <source>
        <dbReference type="PROSITE-ProRule" id="PRU00023"/>
    </source>
</evidence>
<dbReference type="OrthoDB" id="4772757at2759"/>
<accession>A0A2B7WV52</accession>
<dbReference type="InterPro" id="IPR002110">
    <property type="entry name" value="Ankyrin_rpt"/>
</dbReference>
<feature type="repeat" description="ANK" evidence="3">
    <location>
        <begin position="464"/>
        <end position="488"/>
    </location>
</feature>
<dbReference type="Pfam" id="PF00023">
    <property type="entry name" value="Ank"/>
    <property type="match status" value="1"/>
</dbReference>
<evidence type="ECO:0000313" key="5">
    <source>
        <dbReference type="EMBL" id="PGH00328.1"/>
    </source>
</evidence>
<proteinExistence type="predicted"/>
<dbReference type="PANTHER" id="PTHR24126:SF14">
    <property type="entry name" value="ANK_REP_REGION DOMAIN-CONTAINING PROTEIN"/>
    <property type="match status" value="1"/>
</dbReference>
<dbReference type="AlphaFoldDB" id="A0A2B7WV52"/>
<name>A0A2B7WV52_POLH7</name>
<evidence type="ECO:0000313" key="6">
    <source>
        <dbReference type="Proteomes" id="UP000224634"/>
    </source>
</evidence>
<dbReference type="Proteomes" id="UP000224634">
    <property type="component" value="Unassembled WGS sequence"/>
</dbReference>
<dbReference type="SUPFAM" id="SSF48403">
    <property type="entry name" value="Ankyrin repeat"/>
    <property type="match status" value="2"/>
</dbReference>
<comment type="caution">
    <text evidence="5">The sequence shown here is derived from an EMBL/GenBank/DDBJ whole genome shotgun (WGS) entry which is preliminary data.</text>
</comment>
<reference evidence="5 6" key="1">
    <citation type="submission" date="2017-10" db="EMBL/GenBank/DDBJ databases">
        <title>Comparative genomics in systemic dimorphic fungi from Ajellomycetaceae.</title>
        <authorList>
            <person name="Munoz J.F."/>
            <person name="Mcewen J.G."/>
            <person name="Clay O.K."/>
            <person name="Cuomo C.A."/>
        </authorList>
    </citation>
    <scope>NUCLEOTIDE SEQUENCE [LARGE SCALE GENOMIC DNA]</scope>
    <source>
        <strain evidence="5 6">UAMH7299</strain>
    </source>
</reference>
<dbReference type="PANTHER" id="PTHR24126">
    <property type="entry name" value="ANKYRIN REPEAT, PH AND SEC7 DOMAIN CONTAINING PROTEIN SECG-RELATED"/>
    <property type="match status" value="1"/>
</dbReference>
<dbReference type="Pfam" id="PF12796">
    <property type="entry name" value="Ank_2"/>
    <property type="match status" value="3"/>
</dbReference>
<feature type="compositionally biased region" description="Polar residues" evidence="4">
    <location>
        <begin position="29"/>
        <end position="43"/>
    </location>
</feature>
<organism evidence="5 6">
    <name type="scientific">Polytolypa hystricis (strain UAMH7299)</name>
    <dbReference type="NCBI Taxonomy" id="1447883"/>
    <lineage>
        <taxon>Eukaryota</taxon>
        <taxon>Fungi</taxon>
        <taxon>Dikarya</taxon>
        <taxon>Ascomycota</taxon>
        <taxon>Pezizomycotina</taxon>
        <taxon>Eurotiomycetes</taxon>
        <taxon>Eurotiomycetidae</taxon>
        <taxon>Onygenales</taxon>
        <taxon>Onygenales incertae sedis</taxon>
        <taxon>Polytolypa</taxon>
    </lineage>
</organism>
<evidence type="ECO:0000256" key="1">
    <source>
        <dbReference type="ARBA" id="ARBA00022737"/>
    </source>
</evidence>
<feature type="region of interest" description="Disordered" evidence="4">
    <location>
        <begin position="15"/>
        <end position="43"/>
    </location>
</feature>
<dbReference type="PROSITE" id="PS50088">
    <property type="entry name" value="ANK_REPEAT"/>
    <property type="match status" value="3"/>
</dbReference>
<dbReference type="Gene3D" id="1.25.40.20">
    <property type="entry name" value="Ankyrin repeat-containing domain"/>
    <property type="match status" value="4"/>
</dbReference>
<gene>
    <name evidence="5" type="ORF">AJ80_09183</name>
</gene>
<dbReference type="SMART" id="SM00248">
    <property type="entry name" value="ANK"/>
    <property type="match status" value="9"/>
</dbReference>
<dbReference type="EMBL" id="PDNA01000254">
    <property type="protein sequence ID" value="PGH00328.1"/>
    <property type="molecule type" value="Genomic_DNA"/>
</dbReference>
<dbReference type="InterPro" id="IPR036770">
    <property type="entry name" value="Ankyrin_rpt-contain_sf"/>
</dbReference>
<feature type="repeat" description="ANK" evidence="3">
    <location>
        <begin position="511"/>
        <end position="538"/>
    </location>
</feature>
<evidence type="ECO:0000256" key="4">
    <source>
        <dbReference type="SAM" id="MobiDB-lite"/>
    </source>
</evidence>
<feature type="repeat" description="ANK" evidence="3">
    <location>
        <begin position="554"/>
        <end position="586"/>
    </location>
</feature>
<dbReference type="PROSITE" id="PS50297">
    <property type="entry name" value="ANK_REP_REGION"/>
    <property type="match status" value="3"/>
</dbReference>
<sequence>MLAFIPSLLQRRPRFLKKRNQKQSKSSERSQNPASNSDNVAPQQERISLHSLPPELLLQIISYLKVGDCWALKVGARNHYIRAVLRDLYPPSFHVYYTQASSQYSSSPTPERVLCRAARRGHDALILAMLRRDELFDDNRNVKKGRHRKLISTTGALEWAIPMGHLSTVKLLLKFGAKPDTYKDKLPHLSLTDPTPLSSAVQYNHEEIVKLLVRECDKRTYRGRRKRNERPIVLYHALYRAIHIHDYEPSAQMAQLLMDLGAGVLPPGNMAVKEGETPFPLLHVAVIRGNVKLARLLIDNGAVDCAHTSDPREKHRGTAFQIAASSGHSAIVKLLLETSQPTTALPAAREDALHLAASEGRFGVVRELLARGINDLHLAGQPVVTSADDRDKFRGQCKTSLTAAACAGHHMTVSLLLESGWNAQNENMTYARAWASKYAIDAGQHKIVAMLLKTLDEWDIAKFTGLTPLHAALTASNVSSVKFLLKEGMSNVHRVITADIVEKIGYQGPFAGLKPLHIAAKASNCAAIIPILIEYGADKDEIVPRHKYVYPDYPGRTALHFAAERGDVSIVNALLDAGCRIDIVDEKARAPKHLAKQYSRQGCRRLLGSS</sequence>